<dbReference type="Proteomes" id="UP000324575">
    <property type="component" value="Unassembled WGS sequence"/>
</dbReference>
<organism evidence="1 2">
    <name type="scientific">Candidatus Ordinivivax streblomastigis</name>
    <dbReference type="NCBI Taxonomy" id="2540710"/>
    <lineage>
        <taxon>Bacteria</taxon>
        <taxon>Pseudomonadati</taxon>
        <taxon>Bacteroidota</taxon>
        <taxon>Bacteroidia</taxon>
        <taxon>Bacteroidales</taxon>
        <taxon>Candidatus Ordinivivax</taxon>
    </lineage>
</organism>
<comment type="caution">
    <text evidence="1">The sequence shown here is derived from an EMBL/GenBank/DDBJ whole genome shotgun (WGS) entry which is preliminary data.</text>
</comment>
<proteinExistence type="predicted"/>
<protein>
    <submittedName>
        <fullName evidence="1">Uncharacterized protein</fullName>
    </submittedName>
</protein>
<evidence type="ECO:0000313" key="1">
    <source>
        <dbReference type="EMBL" id="KAA6303773.1"/>
    </source>
</evidence>
<evidence type="ECO:0000313" key="2">
    <source>
        <dbReference type="Proteomes" id="UP000324575"/>
    </source>
</evidence>
<accession>A0A5M8P5N7</accession>
<dbReference type="EMBL" id="SNRX01000001">
    <property type="protein sequence ID" value="KAA6303773.1"/>
    <property type="molecule type" value="Genomic_DNA"/>
</dbReference>
<name>A0A5M8P5N7_9BACT</name>
<sequence length="29" mass="3611">MKELFFTMIISLILNVLINKFDYVEYYFC</sequence>
<reference evidence="1 2" key="1">
    <citation type="submission" date="2019-03" db="EMBL/GenBank/DDBJ databases">
        <title>Single cell metagenomics reveals metabolic interactions within the superorganism composed of flagellate Streblomastix strix and complex community of Bacteroidetes bacteria on its surface.</title>
        <authorList>
            <person name="Treitli S.C."/>
            <person name="Kolisko M."/>
            <person name="Husnik F."/>
            <person name="Keeling P."/>
            <person name="Hampl V."/>
        </authorList>
    </citation>
    <scope>NUCLEOTIDE SEQUENCE [LARGE SCALE GENOMIC DNA]</scope>
    <source>
        <strain evidence="1">St1</strain>
    </source>
</reference>
<dbReference type="AlphaFoldDB" id="A0A5M8P5N7"/>
<gene>
    <name evidence="1" type="ORF">EZS26_000324</name>
</gene>